<feature type="transmembrane region" description="Helical" evidence="1">
    <location>
        <begin position="15"/>
        <end position="34"/>
    </location>
</feature>
<protein>
    <submittedName>
        <fullName evidence="2">Uncharacterized protein</fullName>
    </submittedName>
</protein>
<gene>
    <name evidence="2" type="ORF">S01H4_13589</name>
</gene>
<evidence type="ECO:0000256" key="1">
    <source>
        <dbReference type="SAM" id="Phobius"/>
    </source>
</evidence>
<keyword evidence="1" id="KW-0472">Membrane</keyword>
<comment type="caution">
    <text evidence="2">The sequence shown here is derived from an EMBL/GenBank/DDBJ whole genome shotgun (WGS) entry which is preliminary data.</text>
</comment>
<proteinExistence type="predicted"/>
<name>X0YIV2_9ZZZZ</name>
<accession>X0YIV2</accession>
<evidence type="ECO:0000313" key="2">
    <source>
        <dbReference type="EMBL" id="GAG55949.1"/>
    </source>
</evidence>
<reference evidence="2" key="1">
    <citation type="journal article" date="2014" name="Front. Microbiol.">
        <title>High frequency of phylogenetically diverse reductive dehalogenase-homologous genes in deep subseafloor sedimentary metagenomes.</title>
        <authorList>
            <person name="Kawai M."/>
            <person name="Futagami T."/>
            <person name="Toyoda A."/>
            <person name="Takaki Y."/>
            <person name="Nishi S."/>
            <person name="Hori S."/>
            <person name="Arai W."/>
            <person name="Tsubouchi T."/>
            <person name="Morono Y."/>
            <person name="Uchiyama I."/>
            <person name="Ito T."/>
            <person name="Fujiyama A."/>
            <person name="Inagaki F."/>
            <person name="Takami H."/>
        </authorList>
    </citation>
    <scope>NUCLEOTIDE SEQUENCE</scope>
    <source>
        <strain evidence="2">Expedition CK06-06</strain>
    </source>
</reference>
<keyword evidence="1" id="KW-1133">Transmembrane helix</keyword>
<feature type="non-terminal residue" evidence="2">
    <location>
        <position position="51"/>
    </location>
</feature>
<sequence length="51" mass="5988">MGVYYLLTIKDIEKLVQFPASIALTFFGGFYLSFTLNHFNPLRDEYGPYYI</sequence>
<organism evidence="2">
    <name type="scientific">marine sediment metagenome</name>
    <dbReference type="NCBI Taxonomy" id="412755"/>
    <lineage>
        <taxon>unclassified sequences</taxon>
        <taxon>metagenomes</taxon>
        <taxon>ecological metagenomes</taxon>
    </lineage>
</organism>
<keyword evidence="1" id="KW-0812">Transmembrane</keyword>
<dbReference type="EMBL" id="BART01005980">
    <property type="protein sequence ID" value="GAG55949.1"/>
    <property type="molecule type" value="Genomic_DNA"/>
</dbReference>
<dbReference type="AlphaFoldDB" id="X0YIV2"/>